<dbReference type="PROSITE" id="PS50045">
    <property type="entry name" value="SIGMA54_INTERACT_4"/>
    <property type="match status" value="1"/>
</dbReference>
<dbReference type="SMART" id="SM00382">
    <property type="entry name" value="AAA"/>
    <property type="match status" value="1"/>
</dbReference>
<evidence type="ECO:0000256" key="4">
    <source>
        <dbReference type="SAM" id="MobiDB-lite"/>
    </source>
</evidence>
<reference evidence="7" key="2">
    <citation type="submission" date="2013-09" db="EMBL/GenBank/DDBJ databases">
        <title>Draft genome sequence of Alistipes putredinis (DSM 17216).</title>
        <authorList>
            <person name="Sudarsanam P."/>
            <person name="Ley R."/>
            <person name="Guruge J."/>
            <person name="Turnbaugh P.J."/>
            <person name="Mahowald M."/>
            <person name="Liep D."/>
            <person name="Gordon J."/>
        </authorList>
    </citation>
    <scope>NUCLEOTIDE SEQUENCE</scope>
    <source>
        <strain evidence="7">DSM 17216</strain>
    </source>
</reference>
<dbReference type="HOGENOM" id="CLU_000445_0_6_10"/>
<dbReference type="InterPro" id="IPR011006">
    <property type="entry name" value="CheY-like_superfamily"/>
</dbReference>
<dbReference type="OrthoDB" id="9810703at2"/>
<name>B0MUW5_9BACT</name>
<dbReference type="InterPro" id="IPR002078">
    <property type="entry name" value="Sigma_54_int"/>
</dbReference>
<dbReference type="AlphaFoldDB" id="B0MUW5"/>
<proteinExistence type="predicted"/>
<dbReference type="SMART" id="SM00448">
    <property type="entry name" value="REC"/>
    <property type="match status" value="1"/>
</dbReference>
<feature type="domain" description="Response regulatory" evidence="6">
    <location>
        <begin position="3"/>
        <end position="105"/>
    </location>
</feature>
<dbReference type="Pfam" id="PF00158">
    <property type="entry name" value="Sigma54_activat"/>
    <property type="match status" value="1"/>
</dbReference>
<evidence type="ECO:0000256" key="3">
    <source>
        <dbReference type="PROSITE-ProRule" id="PRU00169"/>
    </source>
</evidence>
<evidence type="ECO:0000313" key="8">
    <source>
        <dbReference type="Proteomes" id="UP000005819"/>
    </source>
</evidence>
<dbReference type="Proteomes" id="UP000005819">
    <property type="component" value="Unassembled WGS sequence"/>
</dbReference>
<feature type="domain" description="Sigma-54 factor interaction" evidence="5">
    <location>
        <begin position="131"/>
        <end position="360"/>
    </location>
</feature>
<evidence type="ECO:0000259" key="6">
    <source>
        <dbReference type="PROSITE" id="PS50110"/>
    </source>
</evidence>
<dbReference type="EMBL" id="ABFK02000017">
    <property type="protein sequence ID" value="EDS03849.1"/>
    <property type="molecule type" value="Genomic_DNA"/>
</dbReference>
<dbReference type="InterPro" id="IPR001789">
    <property type="entry name" value="Sig_transdc_resp-reg_receiver"/>
</dbReference>
<dbReference type="Pfam" id="PF25601">
    <property type="entry name" value="AAA_lid_14"/>
    <property type="match status" value="1"/>
</dbReference>
<protein>
    <submittedName>
        <fullName evidence="7">Sigma-54 interaction domain protein</fullName>
    </submittedName>
</protein>
<keyword evidence="1" id="KW-0547">Nucleotide-binding</keyword>
<comment type="caution">
    <text evidence="7">The sequence shown here is derived from an EMBL/GenBank/DDBJ whole genome shotgun (WGS) entry which is preliminary data.</text>
</comment>
<dbReference type="GO" id="GO:0000160">
    <property type="term" value="P:phosphorelay signal transduction system"/>
    <property type="evidence" value="ECO:0007669"/>
    <property type="project" value="InterPro"/>
</dbReference>
<dbReference type="SUPFAM" id="SSF52540">
    <property type="entry name" value="P-loop containing nucleoside triphosphate hydrolases"/>
    <property type="match status" value="1"/>
</dbReference>
<dbReference type="PANTHER" id="PTHR32071">
    <property type="entry name" value="TRANSCRIPTIONAL REGULATORY PROTEIN"/>
    <property type="match status" value="1"/>
</dbReference>
<feature type="modified residue" description="4-aspartylphosphate" evidence="3">
    <location>
        <position position="52"/>
    </location>
</feature>
<organism evidence="7 8">
    <name type="scientific">Alistipes putredinis DSM 17216</name>
    <dbReference type="NCBI Taxonomy" id="445970"/>
    <lineage>
        <taxon>Bacteria</taxon>
        <taxon>Pseudomonadati</taxon>
        <taxon>Bacteroidota</taxon>
        <taxon>Bacteroidia</taxon>
        <taxon>Bacteroidales</taxon>
        <taxon>Rikenellaceae</taxon>
        <taxon>Alistipes</taxon>
    </lineage>
</organism>
<dbReference type="Gene3D" id="3.40.50.2300">
    <property type="match status" value="1"/>
</dbReference>
<dbReference type="GO" id="GO:0005524">
    <property type="term" value="F:ATP binding"/>
    <property type="evidence" value="ECO:0007669"/>
    <property type="project" value="UniProtKB-KW"/>
</dbReference>
<dbReference type="InterPro" id="IPR027417">
    <property type="entry name" value="P-loop_NTPase"/>
</dbReference>
<gene>
    <name evidence="7" type="ORF">ALIPUT_00906</name>
</gene>
<dbReference type="Pfam" id="PF00072">
    <property type="entry name" value="Response_reg"/>
    <property type="match status" value="1"/>
</dbReference>
<dbReference type="SUPFAM" id="SSF52172">
    <property type="entry name" value="CheY-like"/>
    <property type="match status" value="1"/>
</dbReference>
<feature type="region of interest" description="Disordered" evidence="4">
    <location>
        <begin position="111"/>
        <end position="130"/>
    </location>
</feature>
<evidence type="ECO:0000313" key="7">
    <source>
        <dbReference type="EMBL" id="EDS03849.1"/>
    </source>
</evidence>
<keyword evidence="3" id="KW-0597">Phosphoprotein</keyword>
<dbReference type="InterPro" id="IPR025943">
    <property type="entry name" value="Sigma_54_int_dom_ATP-bd_2"/>
</dbReference>
<evidence type="ECO:0000256" key="1">
    <source>
        <dbReference type="ARBA" id="ARBA00022741"/>
    </source>
</evidence>
<keyword evidence="2" id="KW-0067">ATP-binding</keyword>
<dbReference type="GeneID" id="73803869"/>
<sequence>MAKVLILDQSKSIRNTLRERLEFEGIAAESAENEAAASVLCERIPFDLIISDHETRLPESDVPFIVLSSEATVDSAIKALRNGAQDYLTKPIDMNRLMQSIRQTLEQAAEAPRTAAKAKAKRSSAGHTEEIIGTSEQMQHVRRLIDKVAPCDARVLITGENGTGKELVARWLHAKSNRAGAPFVEVNCAAIPSELIESELFGHERGAFTSAIKQRKGKFEQASGGTLFMDEIGDMSLAAQAKVLRALQERKISRVGSDKDVDVDVRIIAATNKNLREEIKKGNFREDLFHRIGVILIKVPPLREHSEDIPLLVDHFIDMICEEYDMPRKPMDKKAVEMLRQMPWTGNIRELRNVIERLVVLSGTKITPNDVELYC</sequence>
<accession>B0MUW5</accession>
<dbReference type="GO" id="GO:0006355">
    <property type="term" value="P:regulation of DNA-templated transcription"/>
    <property type="evidence" value="ECO:0007669"/>
    <property type="project" value="InterPro"/>
</dbReference>
<dbReference type="RefSeq" id="WP_004329718.1">
    <property type="nucleotide sequence ID" value="NZ_DS499580.1"/>
</dbReference>
<evidence type="ECO:0000256" key="2">
    <source>
        <dbReference type="ARBA" id="ARBA00022840"/>
    </source>
</evidence>
<dbReference type="PROSITE" id="PS00676">
    <property type="entry name" value="SIGMA54_INTERACT_2"/>
    <property type="match status" value="1"/>
</dbReference>
<dbReference type="eggNOG" id="COG2204">
    <property type="taxonomic scope" value="Bacteria"/>
</dbReference>
<reference evidence="7" key="1">
    <citation type="submission" date="2007-10" db="EMBL/GenBank/DDBJ databases">
        <authorList>
            <person name="Fulton L."/>
            <person name="Clifton S."/>
            <person name="Fulton B."/>
            <person name="Xu J."/>
            <person name="Minx P."/>
            <person name="Pepin K.H."/>
            <person name="Johnson M."/>
            <person name="Thiruvilangam P."/>
            <person name="Bhonagiri V."/>
            <person name="Nash W.E."/>
            <person name="Mardis E.R."/>
            <person name="Wilson R.K."/>
        </authorList>
    </citation>
    <scope>NUCLEOTIDE SEQUENCE [LARGE SCALE GENOMIC DNA]</scope>
    <source>
        <strain evidence="7">DSM 17216</strain>
    </source>
</reference>
<dbReference type="Gene3D" id="3.40.50.300">
    <property type="entry name" value="P-loop containing nucleotide triphosphate hydrolases"/>
    <property type="match status" value="1"/>
</dbReference>
<dbReference type="InterPro" id="IPR058031">
    <property type="entry name" value="AAA_lid_NorR"/>
</dbReference>
<keyword evidence="8" id="KW-1185">Reference proteome</keyword>
<dbReference type="FunFam" id="3.40.50.300:FF:000006">
    <property type="entry name" value="DNA-binding transcriptional regulator NtrC"/>
    <property type="match status" value="1"/>
</dbReference>
<dbReference type="Gene3D" id="1.10.8.60">
    <property type="match status" value="1"/>
</dbReference>
<dbReference type="PROSITE" id="PS50110">
    <property type="entry name" value="RESPONSE_REGULATORY"/>
    <property type="match status" value="1"/>
</dbReference>
<dbReference type="CDD" id="cd00009">
    <property type="entry name" value="AAA"/>
    <property type="match status" value="1"/>
</dbReference>
<evidence type="ECO:0000259" key="5">
    <source>
        <dbReference type="PROSITE" id="PS50045"/>
    </source>
</evidence>
<dbReference type="InterPro" id="IPR003593">
    <property type="entry name" value="AAA+_ATPase"/>
</dbReference>